<proteinExistence type="predicted"/>
<dbReference type="Gramene" id="Pp3c6_10990V3.1">
    <property type="protein sequence ID" value="Pp3c6_10990V3.1"/>
    <property type="gene ID" value="Pp3c6_10990"/>
</dbReference>
<dbReference type="EMBL" id="ABEU02000006">
    <property type="protein sequence ID" value="PNR52428.1"/>
    <property type="molecule type" value="Genomic_DNA"/>
</dbReference>
<gene>
    <name evidence="1" type="ORF">PHYPA_008802</name>
</gene>
<evidence type="ECO:0000313" key="2">
    <source>
        <dbReference type="EnsemblPlants" id="Pp3c6_10990V3.1"/>
    </source>
</evidence>
<dbReference type="EnsemblPlants" id="Pp3c6_10990V3.1">
    <property type="protein sequence ID" value="Pp3c6_10990V3.1"/>
    <property type="gene ID" value="Pp3c6_10990"/>
</dbReference>
<reference evidence="2" key="3">
    <citation type="submission" date="2020-12" db="UniProtKB">
        <authorList>
            <consortium name="EnsemblPlants"/>
        </authorList>
    </citation>
    <scope>IDENTIFICATION</scope>
</reference>
<name>A0A2K1KF77_PHYPA</name>
<dbReference type="Proteomes" id="UP000006727">
    <property type="component" value="Chromosome 6"/>
</dbReference>
<organism evidence="1">
    <name type="scientific">Physcomitrium patens</name>
    <name type="common">Spreading-leaved earth moss</name>
    <name type="synonym">Physcomitrella patens</name>
    <dbReference type="NCBI Taxonomy" id="3218"/>
    <lineage>
        <taxon>Eukaryota</taxon>
        <taxon>Viridiplantae</taxon>
        <taxon>Streptophyta</taxon>
        <taxon>Embryophyta</taxon>
        <taxon>Bryophyta</taxon>
        <taxon>Bryophytina</taxon>
        <taxon>Bryopsida</taxon>
        <taxon>Funariidae</taxon>
        <taxon>Funariales</taxon>
        <taxon>Funariaceae</taxon>
        <taxon>Physcomitrium</taxon>
    </lineage>
</organism>
<dbReference type="InParanoid" id="A0A2K1KF77"/>
<evidence type="ECO:0000313" key="3">
    <source>
        <dbReference type="Proteomes" id="UP000006727"/>
    </source>
</evidence>
<evidence type="ECO:0000313" key="1">
    <source>
        <dbReference type="EMBL" id="PNR52428.1"/>
    </source>
</evidence>
<reference evidence="1 3" key="1">
    <citation type="journal article" date="2008" name="Science">
        <title>The Physcomitrella genome reveals evolutionary insights into the conquest of land by plants.</title>
        <authorList>
            <person name="Rensing S."/>
            <person name="Lang D."/>
            <person name="Zimmer A."/>
            <person name="Terry A."/>
            <person name="Salamov A."/>
            <person name="Shapiro H."/>
            <person name="Nishiyama T."/>
            <person name="Perroud P.-F."/>
            <person name="Lindquist E."/>
            <person name="Kamisugi Y."/>
            <person name="Tanahashi T."/>
            <person name="Sakakibara K."/>
            <person name="Fujita T."/>
            <person name="Oishi K."/>
            <person name="Shin-I T."/>
            <person name="Kuroki Y."/>
            <person name="Toyoda A."/>
            <person name="Suzuki Y."/>
            <person name="Hashimoto A."/>
            <person name="Yamaguchi K."/>
            <person name="Sugano A."/>
            <person name="Kohara Y."/>
            <person name="Fujiyama A."/>
            <person name="Anterola A."/>
            <person name="Aoki S."/>
            <person name="Ashton N."/>
            <person name="Barbazuk W.B."/>
            <person name="Barker E."/>
            <person name="Bennetzen J."/>
            <person name="Bezanilla M."/>
            <person name="Blankenship R."/>
            <person name="Cho S.H."/>
            <person name="Dutcher S."/>
            <person name="Estelle M."/>
            <person name="Fawcett J.A."/>
            <person name="Gundlach H."/>
            <person name="Hanada K."/>
            <person name="Heyl A."/>
            <person name="Hicks K.A."/>
            <person name="Hugh J."/>
            <person name="Lohr M."/>
            <person name="Mayer K."/>
            <person name="Melkozernov A."/>
            <person name="Murata T."/>
            <person name="Nelson D."/>
            <person name="Pils B."/>
            <person name="Prigge M."/>
            <person name="Reiss B."/>
            <person name="Renner T."/>
            <person name="Rombauts S."/>
            <person name="Rushton P."/>
            <person name="Sanderfoot A."/>
            <person name="Schween G."/>
            <person name="Shiu S.-H."/>
            <person name="Stueber K."/>
            <person name="Theodoulou F.L."/>
            <person name="Tu H."/>
            <person name="Van de Peer Y."/>
            <person name="Verrier P.J."/>
            <person name="Waters E."/>
            <person name="Wood A."/>
            <person name="Yang L."/>
            <person name="Cove D."/>
            <person name="Cuming A."/>
            <person name="Hasebe M."/>
            <person name="Lucas S."/>
            <person name="Mishler D.B."/>
            <person name="Reski R."/>
            <person name="Grigoriev I."/>
            <person name="Quatrano R.S."/>
            <person name="Boore J.L."/>
        </authorList>
    </citation>
    <scope>NUCLEOTIDE SEQUENCE [LARGE SCALE GENOMIC DNA]</scope>
    <source>
        <strain evidence="2 3">cv. Gransden 2004</strain>
    </source>
</reference>
<reference evidence="1 3" key="2">
    <citation type="journal article" date="2018" name="Plant J.">
        <title>The Physcomitrella patens chromosome-scale assembly reveals moss genome structure and evolution.</title>
        <authorList>
            <person name="Lang D."/>
            <person name="Ullrich K.K."/>
            <person name="Murat F."/>
            <person name="Fuchs J."/>
            <person name="Jenkins J."/>
            <person name="Haas F.B."/>
            <person name="Piednoel M."/>
            <person name="Gundlach H."/>
            <person name="Van Bel M."/>
            <person name="Meyberg R."/>
            <person name="Vives C."/>
            <person name="Morata J."/>
            <person name="Symeonidi A."/>
            <person name="Hiss M."/>
            <person name="Muchero W."/>
            <person name="Kamisugi Y."/>
            <person name="Saleh O."/>
            <person name="Blanc G."/>
            <person name="Decker E.L."/>
            <person name="van Gessel N."/>
            <person name="Grimwood J."/>
            <person name="Hayes R.D."/>
            <person name="Graham S.W."/>
            <person name="Gunter L.E."/>
            <person name="McDaniel S.F."/>
            <person name="Hoernstein S.N.W."/>
            <person name="Larsson A."/>
            <person name="Li F.W."/>
            <person name="Perroud P.F."/>
            <person name="Phillips J."/>
            <person name="Ranjan P."/>
            <person name="Rokshar D.S."/>
            <person name="Rothfels C.J."/>
            <person name="Schneider L."/>
            <person name="Shu S."/>
            <person name="Stevenson D.W."/>
            <person name="Thummler F."/>
            <person name="Tillich M."/>
            <person name="Villarreal Aguilar J.C."/>
            <person name="Widiez T."/>
            <person name="Wong G.K."/>
            <person name="Wymore A."/>
            <person name="Zhang Y."/>
            <person name="Zimmer A.D."/>
            <person name="Quatrano R.S."/>
            <person name="Mayer K.F.X."/>
            <person name="Goodstein D."/>
            <person name="Casacuberta J.M."/>
            <person name="Vandepoele K."/>
            <person name="Reski R."/>
            <person name="Cuming A.C."/>
            <person name="Tuskan G.A."/>
            <person name="Maumus F."/>
            <person name="Salse J."/>
            <person name="Schmutz J."/>
            <person name="Rensing S.A."/>
        </authorList>
    </citation>
    <scope>NUCLEOTIDE SEQUENCE [LARGE SCALE GENOMIC DNA]</scope>
    <source>
        <strain evidence="2 3">cv. Gransden 2004</strain>
    </source>
</reference>
<keyword evidence="3" id="KW-1185">Reference proteome</keyword>
<dbReference type="AlphaFoldDB" id="A0A2K1KF77"/>
<sequence length="112" mass="13131">MNTDDLNQYKVIQVDAQFEERWNACNVRGWEDEGSGTAQTLVVQPLIVVDDYYSVEELMELDPDRLKQVKEQRLRQLLRKAIEETMLHGEKKQALTCKEMEAEQEEVSCLIR</sequence>
<accession>A0A2K1KF77</accession>
<dbReference type="PaxDb" id="3218-PP1S113_64V6.1"/>
<protein>
    <submittedName>
        <fullName evidence="1 2">Uncharacterized protein</fullName>
    </submittedName>
</protein>